<feature type="region of interest" description="Disordered" evidence="1">
    <location>
        <begin position="1"/>
        <end position="59"/>
    </location>
</feature>
<evidence type="ECO:0000313" key="2">
    <source>
        <dbReference type="EMBL" id="VVB12710.1"/>
    </source>
</evidence>
<dbReference type="AlphaFoldDB" id="A0A565CG58"/>
<feature type="compositionally biased region" description="Basic and acidic residues" evidence="1">
    <location>
        <begin position="42"/>
        <end position="54"/>
    </location>
</feature>
<protein>
    <submittedName>
        <fullName evidence="2">Uncharacterized protein</fullName>
    </submittedName>
</protein>
<evidence type="ECO:0000256" key="1">
    <source>
        <dbReference type="SAM" id="MobiDB-lite"/>
    </source>
</evidence>
<keyword evidence="3" id="KW-1185">Reference proteome</keyword>
<proteinExistence type="predicted"/>
<dbReference type="Proteomes" id="UP000489600">
    <property type="component" value="Unassembled WGS sequence"/>
</dbReference>
<gene>
    <name evidence="2" type="ORF">ANE_LOCUS23154</name>
</gene>
<feature type="compositionally biased region" description="Acidic residues" evidence="1">
    <location>
        <begin position="117"/>
        <end position="129"/>
    </location>
</feature>
<accession>A0A565CG58</accession>
<organism evidence="2 3">
    <name type="scientific">Arabis nemorensis</name>
    <dbReference type="NCBI Taxonomy" id="586526"/>
    <lineage>
        <taxon>Eukaryota</taxon>
        <taxon>Viridiplantae</taxon>
        <taxon>Streptophyta</taxon>
        <taxon>Embryophyta</taxon>
        <taxon>Tracheophyta</taxon>
        <taxon>Spermatophyta</taxon>
        <taxon>Magnoliopsida</taxon>
        <taxon>eudicotyledons</taxon>
        <taxon>Gunneridae</taxon>
        <taxon>Pentapetalae</taxon>
        <taxon>rosids</taxon>
        <taxon>malvids</taxon>
        <taxon>Brassicales</taxon>
        <taxon>Brassicaceae</taxon>
        <taxon>Arabideae</taxon>
        <taxon>Arabis</taxon>
    </lineage>
</organism>
<comment type="caution">
    <text evidence="2">The sequence shown here is derived from an EMBL/GenBank/DDBJ whole genome shotgun (WGS) entry which is preliminary data.</text>
</comment>
<name>A0A565CG58_9BRAS</name>
<feature type="region of interest" description="Disordered" evidence="1">
    <location>
        <begin position="102"/>
        <end position="129"/>
    </location>
</feature>
<reference evidence="2" key="1">
    <citation type="submission" date="2019-07" db="EMBL/GenBank/DDBJ databases">
        <authorList>
            <person name="Dittberner H."/>
        </authorList>
    </citation>
    <scope>NUCLEOTIDE SEQUENCE [LARGE SCALE GENOMIC DNA]</scope>
</reference>
<feature type="compositionally biased region" description="Acidic residues" evidence="1">
    <location>
        <begin position="30"/>
        <end position="41"/>
    </location>
</feature>
<evidence type="ECO:0000313" key="3">
    <source>
        <dbReference type="Proteomes" id="UP000489600"/>
    </source>
</evidence>
<dbReference type="EMBL" id="CABITT030000007">
    <property type="protein sequence ID" value="VVB12710.1"/>
    <property type="molecule type" value="Genomic_DNA"/>
</dbReference>
<sequence>MMEKEEEMLTSAGLVTNPDTEDVHQGSDTELSEDGEDDEMDVESKMKEESENHGGRLRRKAIFEDENEVEDYSAFGNISEWKQGLKNDIVKKDLDLTHIVYGESSNTSLVNEKHESSDDDDGEDFEQSG</sequence>